<proteinExistence type="predicted"/>
<dbReference type="Pfam" id="PF11726">
    <property type="entry name" value="YagK_YfjJ_C"/>
    <property type="match status" value="1"/>
</dbReference>
<accession>A0AAC9FLN7</accession>
<dbReference type="EMBL" id="CP014774">
    <property type="protein sequence ID" value="ANB52837.1"/>
    <property type="molecule type" value="Genomic_DNA"/>
</dbReference>
<evidence type="ECO:0000259" key="1">
    <source>
        <dbReference type="Pfam" id="PF11726"/>
    </source>
</evidence>
<dbReference type="InterPro" id="IPR057271">
    <property type="entry name" value="YagK_YfjJ_C"/>
</dbReference>
<dbReference type="Proteomes" id="UP000076809">
    <property type="component" value="Chromosome"/>
</dbReference>
<sequence length="213" mass="24658">MKRADDLPSAVAAKLAGKTKRKQGKRYGHVTHQPVYCYQGKGYPINTTPASGCYTQPLSEIIRRIVEAVARYRRVLFVRLDLSMGEGAATSERLSAFLKLAARYVRREYQTRLEYVWCREQEKAKRQHYHLALFIDGDKLRHPARLYEELAEIWQRKGGRLSIPENGYLMTDDHNITEAVKRVSYLTKERGKGYRPDGARDFGYSRLTKLDKT</sequence>
<name>A0AAC9FLN7_AERVE</name>
<evidence type="ECO:0000313" key="2">
    <source>
        <dbReference type="EMBL" id="ANB52837.1"/>
    </source>
</evidence>
<reference evidence="2 3" key="1">
    <citation type="journal article" date="2016" name="J. Clin. Microbiol.">
        <title>Detection and Whole-Genome Sequencing of Carbapenemase-Producing Aeromonas hydrophila Isolates from Routine Perirectal Surveillance Culture.</title>
        <authorList>
            <person name="Hughes H.Y."/>
            <person name="Conlan S.P."/>
            <person name="Lau A.F."/>
            <person name="Dekker J.P."/>
            <person name="Michelin A.V."/>
            <person name="Youn J.H."/>
            <person name="Henderson D.K."/>
            <person name="Frank K.M."/>
            <person name="Segre J.A."/>
            <person name="Palmore T.N."/>
        </authorList>
    </citation>
    <scope>NUCLEOTIDE SEQUENCE [LARGE SCALE GENOMIC DNA]</scope>
    <source>
        <strain evidence="2 3">AVNIH1</strain>
    </source>
</reference>
<dbReference type="RefSeq" id="WP_064338762.1">
    <property type="nucleotide sequence ID" value="NZ_CP014774.1"/>
</dbReference>
<dbReference type="AlphaFoldDB" id="A0AAC9FLN7"/>
<gene>
    <name evidence="2" type="ORF">WM43_09245</name>
</gene>
<feature type="domain" description="YagK/YfjJ C-terminal" evidence="1">
    <location>
        <begin position="70"/>
        <end position="147"/>
    </location>
</feature>
<evidence type="ECO:0000313" key="3">
    <source>
        <dbReference type="Proteomes" id="UP000076809"/>
    </source>
</evidence>
<protein>
    <recommendedName>
        <fullName evidence="1">YagK/YfjJ C-terminal domain-containing protein</fullName>
    </recommendedName>
</protein>
<organism evidence="2 3">
    <name type="scientific">Aeromonas veronii</name>
    <dbReference type="NCBI Taxonomy" id="654"/>
    <lineage>
        <taxon>Bacteria</taxon>
        <taxon>Pseudomonadati</taxon>
        <taxon>Pseudomonadota</taxon>
        <taxon>Gammaproteobacteria</taxon>
        <taxon>Aeromonadales</taxon>
        <taxon>Aeromonadaceae</taxon>
        <taxon>Aeromonas</taxon>
    </lineage>
</organism>